<accession>A0AAV1LK10</accession>
<evidence type="ECO:0000259" key="1">
    <source>
        <dbReference type="PROSITE" id="PS50878"/>
    </source>
</evidence>
<protein>
    <recommendedName>
        <fullName evidence="1">Reverse transcriptase domain-containing protein</fullName>
    </recommendedName>
</protein>
<proteinExistence type="predicted"/>
<dbReference type="AlphaFoldDB" id="A0AAV1LK10"/>
<dbReference type="InterPro" id="IPR000477">
    <property type="entry name" value="RT_dom"/>
</dbReference>
<dbReference type="Proteomes" id="UP001314205">
    <property type="component" value="Unassembled WGS sequence"/>
</dbReference>
<dbReference type="PANTHER" id="PTHR47027:SF28">
    <property type="entry name" value="ENDONUCLEASE-REVERSE TRANSCRIPTASE"/>
    <property type="match status" value="1"/>
</dbReference>
<dbReference type="Gene3D" id="3.30.70.270">
    <property type="match status" value="1"/>
</dbReference>
<dbReference type="PROSITE" id="PS50878">
    <property type="entry name" value="RT_POL"/>
    <property type="match status" value="1"/>
</dbReference>
<dbReference type="PANTHER" id="PTHR47027">
    <property type="entry name" value="REVERSE TRANSCRIPTASE DOMAIN-CONTAINING PROTEIN"/>
    <property type="match status" value="1"/>
</dbReference>
<evidence type="ECO:0000313" key="2">
    <source>
        <dbReference type="EMBL" id="CAK1595260.1"/>
    </source>
</evidence>
<dbReference type="CDD" id="cd01650">
    <property type="entry name" value="RT_nLTR_like"/>
    <property type="match status" value="1"/>
</dbReference>
<dbReference type="InterPro" id="IPR043128">
    <property type="entry name" value="Rev_trsase/Diguanyl_cyclase"/>
</dbReference>
<name>A0AAV1LK10_9NEOP</name>
<evidence type="ECO:0000313" key="3">
    <source>
        <dbReference type="Proteomes" id="UP001314205"/>
    </source>
</evidence>
<dbReference type="Pfam" id="PF00078">
    <property type="entry name" value="RVT_1"/>
    <property type="match status" value="1"/>
</dbReference>
<dbReference type="InterPro" id="IPR043502">
    <property type="entry name" value="DNA/RNA_pol_sf"/>
</dbReference>
<gene>
    <name evidence="2" type="ORF">PARMNEM_LOCUS14762</name>
</gene>
<dbReference type="GO" id="GO:0071897">
    <property type="term" value="P:DNA biosynthetic process"/>
    <property type="evidence" value="ECO:0007669"/>
    <property type="project" value="UniProtKB-ARBA"/>
</dbReference>
<reference evidence="2 3" key="1">
    <citation type="submission" date="2023-11" db="EMBL/GenBank/DDBJ databases">
        <authorList>
            <person name="Hedman E."/>
            <person name="Englund M."/>
            <person name="Stromberg M."/>
            <person name="Nyberg Akerstrom W."/>
            <person name="Nylinder S."/>
            <person name="Jareborg N."/>
            <person name="Kallberg Y."/>
            <person name="Kronander E."/>
        </authorList>
    </citation>
    <scope>NUCLEOTIDE SEQUENCE [LARGE SCALE GENOMIC DNA]</scope>
</reference>
<comment type="caution">
    <text evidence="2">The sequence shown here is derived from an EMBL/GenBank/DDBJ whole genome shotgun (WGS) entry which is preliminary data.</text>
</comment>
<sequence>MEKYKSRKQDLHLIFIDLEKAFDQVPRELIWQALRAQLVQEHYIELLKDLYHDVTTKVVGPAGKSEPLEVGVGVHRGSTVSPLLFNLVMDYITMDIQKSAPWSLLYADDVVLIAESLTEVQSDLTLWQESLERRGMRVNREKTVYMYCNFSGAKMDVIPCPSIEGRPLERAQEFKYLGSIVAPKACTERDIQNRTQTAWLKWRSLSGVLCDSRMPIKIKGNIYKRAVRPALLYGSECWPMRKTDEQKLHVTEMKMLRWSGGVSKMDRIRNCYIHGRFKVAMVHEKLRENRMRCYGHVMRRDDSHVTKKVMNIEEGKKGRGRPPITWLQTIKNDLKSTNMPETTTHNRTMWRKITRRADPN</sequence>
<feature type="domain" description="Reverse transcriptase" evidence="1">
    <location>
        <begin position="1"/>
        <end position="181"/>
    </location>
</feature>
<keyword evidence="3" id="KW-1185">Reference proteome</keyword>
<dbReference type="SUPFAM" id="SSF56672">
    <property type="entry name" value="DNA/RNA polymerases"/>
    <property type="match status" value="1"/>
</dbReference>
<dbReference type="EMBL" id="CAVLGL010000091">
    <property type="protein sequence ID" value="CAK1595260.1"/>
    <property type="molecule type" value="Genomic_DNA"/>
</dbReference>
<organism evidence="2 3">
    <name type="scientific">Parnassius mnemosyne</name>
    <name type="common">clouded apollo</name>
    <dbReference type="NCBI Taxonomy" id="213953"/>
    <lineage>
        <taxon>Eukaryota</taxon>
        <taxon>Metazoa</taxon>
        <taxon>Ecdysozoa</taxon>
        <taxon>Arthropoda</taxon>
        <taxon>Hexapoda</taxon>
        <taxon>Insecta</taxon>
        <taxon>Pterygota</taxon>
        <taxon>Neoptera</taxon>
        <taxon>Endopterygota</taxon>
        <taxon>Lepidoptera</taxon>
        <taxon>Glossata</taxon>
        <taxon>Ditrysia</taxon>
        <taxon>Papilionoidea</taxon>
        <taxon>Papilionidae</taxon>
        <taxon>Parnassiinae</taxon>
        <taxon>Parnassini</taxon>
        <taxon>Parnassius</taxon>
        <taxon>Driopa</taxon>
    </lineage>
</organism>